<dbReference type="EMBL" id="JABSTU010006390">
    <property type="protein sequence ID" value="KAH7934485.1"/>
    <property type="molecule type" value="Genomic_DNA"/>
</dbReference>
<proteinExistence type="predicted"/>
<feature type="region of interest" description="Disordered" evidence="1">
    <location>
        <begin position="219"/>
        <end position="317"/>
    </location>
</feature>
<dbReference type="Proteomes" id="UP000821866">
    <property type="component" value="Unassembled WGS sequence"/>
</dbReference>
<comment type="caution">
    <text evidence="2">The sequence shown here is derived from an EMBL/GenBank/DDBJ whole genome shotgun (WGS) entry which is preliminary data.</text>
</comment>
<evidence type="ECO:0000256" key="1">
    <source>
        <dbReference type="SAM" id="MobiDB-lite"/>
    </source>
</evidence>
<feature type="compositionally biased region" description="Basic residues" evidence="1">
    <location>
        <begin position="106"/>
        <end position="116"/>
    </location>
</feature>
<keyword evidence="3" id="KW-1185">Reference proteome</keyword>
<feature type="region of interest" description="Disordered" evidence="1">
    <location>
        <begin position="67"/>
        <end position="140"/>
    </location>
</feature>
<reference evidence="2" key="1">
    <citation type="journal article" date="2020" name="Cell">
        <title>Large-Scale Comparative Analyses of Tick Genomes Elucidate Their Genetic Diversity and Vector Capacities.</title>
        <authorList>
            <consortium name="Tick Genome and Microbiome Consortium (TIGMIC)"/>
            <person name="Jia N."/>
            <person name="Wang J."/>
            <person name="Shi W."/>
            <person name="Du L."/>
            <person name="Sun Y."/>
            <person name="Zhan W."/>
            <person name="Jiang J.F."/>
            <person name="Wang Q."/>
            <person name="Zhang B."/>
            <person name="Ji P."/>
            <person name="Bell-Sakyi L."/>
            <person name="Cui X.M."/>
            <person name="Yuan T.T."/>
            <person name="Jiang B.G."/>
            <person name="Yang W.F."/>
            <person name="Lam T.T."/>
            <person name="Chang Q.C."/>
            <person name="Ding S.J."/>
            <person name="Wang X.J."/>
            <person name="Zhu J.G."/>
            <person name="Ruan X.D."/>
            <person name="Zhao L."/>
            <person name="Wei J.T."/>
            <person name="Ye R.Z."/>
            <person name="Que T.C."/>
            <person name="Du C.H."/>
            <person name="Zhou Y.H."/>
            <person name="Cheng J.X."/>
            <person name="Dai P.F."/>
            <person name="Guo W.B."/>
            <person name="Han X.H."/>
            <person name="Huang E.J."/>
            <person name="Li L.F."/>
            <person name="Wei W."/>
            <person name="Gao Y.C."/>
            <person name="Liu J.Z."/>
            <person name="Shao H.Z."/>
            <person name="Wang X."/>
            <person name="Wang C.C."/>
            <person name="Yang T.C."/>
            <person name="Huo Q.B."/>
            <person name="Li W."/>
            <person name="Chen H.Y."/>
            <person name="Chen S.E."/>
            <person name="Zhou L.G."/>
            <person name="Ni X.B."/>
            <person name="Tian J.H."/>
            <person name="Sheng Y."/>
            <person name="Liu T."/>
            <person name="Pan Y.S."/>
            <person name="Xia L.Y."/>
            <person name="Li J."/>
            <person name="Zhao F."/>
            <person name="Cao W.C."/>
        </authorList>
    </citation>
    <scope>NUCLEOTIDE SEQUENCE</scope>
    <source>
        <strain evidence="2">Rmic-2018</strain>
    </source>
</reference>
<name>A0A9J6CVD0_RHIMP</name>
<gene>
    <name evidence="2" type="ORF">HPB51_029147</name>
</gene>
<organism evidence="2 3">
    <name type="scientific">Rhipicephalus microplus</name>
    <name type="common">Cattle tick</name>
    <name type="synonym">Boophilus microplus</name>
    <dbReference type="NCBI Taxonomy" id="6941"/>
    <lineage>
        <taxon>Eukaryota</taxon>
        <taxon>Metazoa</taxon>
        <taxon>Ecdysozoa</taxon>
        <taxon>Arthropoda</taxon>
        <taxon>Chelicerata</taxon>
        <taxon>Arachnida</taxon>
        <taxon>Acari</taxon>
        <taxon>Parasitiformes</taxon>
        <taxon>Ixodida</taxon>
        <taxon>Ixodoidea</taxon>
        <taxon>Ixodidae</taxon>
        <taxon>Rhipicephalinae</taxon>
        <taxon>Rhipicephalus</taxon>
        <taxon>Boophilus</taxon>
    </lineage>
</organism>
<dbReference type="VEuPathDB" id="VectorBase:LOC119175777"/>
<evidence type="ECO:0000313" key="3">
    <source>
        <dbReference type="Proteomes" id="UP000821866"/>
    </source>
</evidence>
<reference evidence="2" key="2">
    <citation type="submission" date="2021-09" db="EMBL/GenBank/DDBJ databases">
        <authorList>
            <person name="Jia N."/>
            <person name="Wang J."/>
            <person name="Shi W."/>
            <person name="Du L."/>
            <person name="Sun Y."/>
            <person name="Zhan W."/>
            <person name="Jiang J."/>
            <person name="Wang Q."/>
            <person name="Zhang B."/>
            <person name="Ji P."/>
            <person name="Sakyi L.B."/>
            <person name="Cui X."/>
            <person name="Yuan T."/>
            <person name="Jiang B."/>
            <person name="Yang W."/>
            <person name="Lam T.T.-Y."/>
            <person name="Chang Q."/>
            <person name="Ding S."/>
            <person name="Wang X."/>
            <person name="Zhu J."/>
            <person name="Ruan X."/>
            <person name="Zhao L."/>
            <person name="Wei J."/>
            <person name="Que T."/>
            <person name="Du C."/>
            <person name="Cheng J."/>
            <person name="Dai P."/>
            <person name="Han X."/>
            <person name="Huang E."/>
            <person name="Gao Y."/>
            <person name="Liu J."/>
            <person name="Shao H."/>
            <person name="Ye R."/>
            <person name="Li L."/>
            <person name="Wei W."/>
            <person name="Wang X."/>
            <person name="Wang C."/>
            <person name="Huo Q."/>
            <person name="Li W."/>
            <person name="Guo W."/>
            <person name="Chen H."/>
            <person name="Chen S."/>
            <person name="Zhou L."/>
            <person name="Zhou L."/>
            <person name="Ni X."/>
            <person name="Tian J."/>
            <person name="Zhou Y."/>
            <person name="Sheng Y."/>
            <person name="Liu T."/>
            <person name="Pan Y."/>
            <person name="Xia L."/>
            <person name="Li J."/>
            <person name="Zhao F."/>
            <person name="Cao W."/>
        </authorList>
    </citation>
    <scope>NUCLEOTIDE SEQUENCE</scope>
    <source>
        <strain evidence="2">Rmic-2018</strain>
        <tissue evidence="2">Larvae</tissue>
    </source>
</reference>
<feature type="compositionally biased region" description="Polar residues" evidence="1">
    <location>
        <begin position="96"/>
        <end position="105"/>
    </location>
</feature>
<evidence type="ECO:0000313" key="2">
    <source>
        <dbReference type="EMBL" id="KAH7934485.1"/>
    </source>
</evidence>
<accession>A0A9J6CVD0</accession>
<sequence length="317" mass="33204">MVMGGLEAVASNKAESEMKPSAFAKRLVPKVEWEAKAKTTGACRGAAKKASSDAAVDGHGDVGDGNAATLTGITSPGGLEWGTNSAPAKAPLRKQGGTTKDTSFMTKRKFNKRKNSRSGFDSSGNDEPPNSVGSDDDLEPVAGPSYFYSANTEQALGPLADMCIRLSALSIATSIFRGGAGTVTLYNKFAITVSQATFDHNSSEITSTAIASNVRLHNEHTLGRSAEPRLTQSSRDATGDESDTDFIKAPAKKPGTVSRAHKKAPADDSESDLMSGSEEGNQEYDGPVVPPPLRSTTTCLPCRVQVPPTEAAPGQRR</sequence>
<dbReference type="AlphaFoldDB" id="A0A9J6CVD0"/>
<protein>
    <submittedName>
        <fullName evidence="2">Uncharacterized protein</fullName>
    </submittedName>
</protein>